<dbReference type="EMBL" id="JBHLVX010000016">
    <property type="protein sequence ID" value="MFC0267256.1"/>
    <property type="molecule type" value="Genomic_DNA"/>
</dbReference>
<keyword evidence="2" id="KW-0662">Pyridine nucleotide biosynthesis</keyword>
<evidence type="ECO:0000256" key="6">
    <source>
        <dbReference type="ARBA" id="ARBA00039017"/>
    </source>
</evidence>
<evidence type="ECO:0000256" key="4">
    <source>
        <dbReference type="ARBA" id="ARBA00022801"/>
    </source>
</evidence>
<protein>
    <recommendedName>
        <fullName evidence="6">nicotinamidase</fullName>
        <ecNumber evidence="6">3.5.1.19</ecNumber>
    </recommendedName>
    <alternativeName>
        <fullName evidence="7">Nicotinamide deamidase</fullName>
    </alternativeName>
</protein>
<proteinExistence type="inferred from homology"/>
<keyword evidence="3" id="KW-0479">Metal-binding</keyword>
<evidence type="ECO:0000256" key="1">
    <source>
        <dbReference type="ARBA" id="ARBA00006336"/>
    </source>
</evidence>
<dbReference type="InterPro" id="IPR000868">
    <property type="entry name" value="Isochorismatase-like_dom"/>
</dbReference>
<evidence type="ECO:0000256" key="7">
    <source>
        <dbReference type="ARBA" id="ARBA00043224"/>
    </source>
</evidence>
<comment type="similarity">
    <text evidence="1">Belongs to the isochorismatase family.</text>
</comment>
<feature type="domain" description="Isochorismatase-like" evidence="8">
    <location>
        <begin position="14"/>
        <end position="184"/>
    </location>
</feature>
<evidence type="ECO:0000256" key="2">
    <source>
        <dbReference type="ARBA" id="ARBA00022642"/>
    </source>
</evidence>
<evidence type="ECO:0000259" key="8">
    <source>
        <dbReference type="Pfam" id="PF00857"/>
    </source>
</evidence>
<evidence type="ECO:0000256" key="3">
    <source>
        <dbReference type="ARBA" id="ARBA00022723"/>
    </source>
</evidence>
<keyword evidence="4" id="KW-0378">Hydrolase</keyword>
<dbReference type="RefSeq" id="WP_019952836.1">
    <property type="nucleotide sequence ID" value="NZ_JBHLVX010000016.1"/>
</dbReference>
<comment type="pathway">
    <text evidence="5">Cofactor biosynthesis; nicotinate biosynthesis; nicotinate from nicotinamide: step 1/1.</text>
</comment>
<dbReference type="Gene3D" id="3.40.50.850">
    <property type="entry name" value="Isochorismatase-like"/>
    <property type="match status" value="1"/>
</dbReference>
<accession>A0ABV6G0U6</accession>
<dbReference type="EC" id="3.5.1.19" evidence="6"/>
<sequence>MPLNDDTTHADQRALLVVDLQPDFMPGGPLACERGDEIVDAIGALINDSRFGRVVASQDWHPPGHISFAGSHAERAPFDTLELYGEPHTLWPDHCVRGTPGAALDPRVDWSRADLILRKGSDPRIDSYSVFRDNLGPDGQRPATGLAGWLRERGVREVYLCGLAREVCVLWSAEDAAAAGFDTFFLWPLTRPVTSASDVATRQRLGERGIHIVDAPDMAVLQDRQDSHKE</sequence>
<evidence type="ECO:0000256" key="5">
    <source>
        <dbReference type="ARBA" id="ARBA00037900"/>
    </source>
</evidence>
<dbReference type="PANTHER" id="PTHR11080">
    <property type="entry name" value="PYRAZINAMIDASE/NICOTINAMIDASE"/>
    <property type="match status" value="1"/>
</dbReference>
<dbReference type="InterPro" id="IPR052347">
    <property type="entry name" value="Isochorismatase_Nicotinamidase"/>
</dbReference>
<reference evidence="9 10" key="1">
    <citation type="submission" date="2024-09" db="EMBL/GenBank/DDBJ databases">
        <authorList>
            <person name="Sun Q."/>
            <person name="Mori K."/>
        </authorList>
    </citation>
    <scope>NUCLEOTIDE SEQUENCE [LARGE SCALE GENOMIC DNA]</scope>
    <source>
        <strain evidence="9 10">CCM 7415</strain>
    </source>
</reference>
<evidence type="ECO:0000313" key="10">
    <source>
        <dbReference type="Proteomes" id="UP001589814"/>
    </source>
</evidence>
<dbReference type="Proteomes" id="UP001589814">
    <property type="component" value="Unassembled WGS sequence"/>
</dbReference>
<comment type="caution">
    <text evidence="9">The sequence shown here is derived from an EMBL/GenBank/DDBJ whole genome shotgun (WGS) entry which is preliminary data.</text>
</comment>
<dbReference type="InterPro" id="IPR036380">
    <property type="entry name" value="Isochorismatase-like_sf"/>
</dbReference>
<evidence type="ECO:0000313" key="9">
    <source>
        <dbReference type="EMBL" id="MFC0267256.1"/>
    </source>
</evidence>
<dbReference type="PANTHER" id="PTHR11080:SF2">
    <property type="entry name" value="LD05707P"/>
    <property type="match status" value="1"/>
</dbReference>
<dbReference type="Pfam" id="PF00857">
    <property type="entry name" value="Isochorismatase"/>
    <property type="match status" value="1"/>
</dbReference>
<name>A0ABV6G0U6_9GAMM</name>
<gene>
    <name evidence="9" type="ORF">ACFFHW_04465</name>
</gene>
<dbReference type="SUPFAM" id="SSF52499">
    <property type="entry name" value="Isochorismatase-like hydrolases"/>
    <property type="match status" value="1"/>
</dbReference>
<organism evidence="9 10">
    <name type="scientific">Kushneria aurantia</name>
    <dbReference type="NCBI Taxonomy" id="504092"/>
    <lineage>
        <taxon>Bacteria</taxon>
        <taxon>Pseudomonadati</taxon>
        <taxon>Pseudomonadota</taxon>
        <taxon>Gammaproteobacteria</taxon>
        <taxon>Oceanospirillales</taxon>
        <taxon>Halomonadaceae</taxon>
        <taxon>Kushneria</taxon>
    </lineage>
</organism>
<keyword evidence="10" id="KW-1185">Reference proteome</keyword>
<dbReference type="CDD" id="cd01011">
    <property type="entry name" value="nicotinamidase"/>
    <property type="match status" value="1"/>
</dbReference>